<reference evidence="6 7" key="1">
    <citation type="submission" date="2019-11" db="EMBL/GenBank/DDBJ databases">
        <title>Genomes of ocular Pseudomonas aeruginosa isolates.</title>
        <authorList>
            <person name="Khan M."/>
            <person name="Rice S.A."/>
            <person name="Willcox M.D.P."/>
            <person name="Stapleton F."/>
        </authorList>
    </citation>
    <scope>NUCLEOTIDE SEQUENCE [LARGE SCALE GENOMIC DNA]</scope>
    <source>
        <strain evidence="6 7">PA221</strain>
    </source>
</reference>
<sequence length="139" mass="15200">MPETHTGGCHCGYLRYAVAAPLDDVAHCHCSICRRTTGGIVTTWATVPRAAFRWLAGEAAEYASSASCTRYFCPRCGANLALFTRLSADTLDFTVASLDHPERAPANRHIWVGSRLPWLHLDPQLPEEDEEFIAGADAP</sequence>
<evidence type="ECO:0000256" key="2">
    <source>
        <dbReference type="ARBA" id="ARBA00022723"/>
    </source>
</evidence>
<dbReference type="InterPro" id="IPR006913">
    <property type="entry name" value="CENP-V/GFA"/>
</dbReference>
<evidence type="ECO:0000313" key="6">
    <source>
        <dbReference type="EMBL" id="MUI37129.1"/>
    </source>
</evidence>
<gene>
    <name evidence="6" type="ORF">GNQ48_19165</name>
</gene>
<evidence type="ECO:0000259" key="5">
    <source>
        <dbReference type="PROSITE" id="PS51891"/>
    </source>
</evidence>
<dbReference type="Pfam" id="PF04828">
    <property type="entry name" value="GFA"/>
    <property type="match status" value="1"/>
</dbReference>
<keyword evidence="2" id="KW-0479">Metal-binding</keyword>
<dbReference type="Gene3D" id="3.90.1590.10">
    <property type="entry name" value="glutathione-dependent formaldehyde- activating enzyme (gfa)"/>
    <property type="match status" value="1"/>
</dbReference>
<dbReference type="PANTHER" id="PTHR33337">
    <property type="entry name" value="GFA DOMAIN-CONTAINING PROTEIN"/>
    <property type="match status" value="1"/>
</dbReference>
<organism evidence="6 7">
    <name type="scientific">Pseudomonas aeruginosa</name>
    <dbReference type="NCBI Taxonomy" id="287"/>
    <lineage>
        <taxon>Bacteria</taxon>
        <taxon>Pseudomonadati</taxon>
        <taxon>Pseudomonadota</taxon>
        <taxon>Gammaproteobacteria</taxon>
        <taxon>Pseudomonadales</taxon>
        <taxon>Pseudomonadaceae</taxon>
        <taxon>Pseudomonas</taxon>
    </lineage>
</organism>
<dbReference type="AlphaFoldDB" id="A0A0C6FLA3"/>
<dbReference type="GO" id="GO:0046872">
    <property type="term" value="F:metal ion binding"/>
    <property type="evidence" value="ECO:0007669"/>
    <property type="project" value="UniProtKB-KW"/>
</dbReference>
<evidence type="ECO:0000313" key="7">
    <source>
        <dbReference type="Proteomes" id="UP000433532"/>
    </source>
</evidence>
<evidence type="ECO:0000256" key="3">
    <source>
        <dbReference type="ARBA" id="ARBA00022833"/>
    </source>
</evidence>
<evidence type="ECO:0000256" key="1">
    <source>
        <dbReference type="ARBA" id="ARBA00005495"/>
    </source>
</evidence>
<dbReference type="PROSITE" id="PS51891">
    <property type="entry name" value="CENP_V_GFA"/>
    <property type="match status" value="1"/>
</dbReference>
<dbReference type="InterPro" id="IPR011057">
    <property type="entry name" value="Mss4-like_sf"/>
</dbReference>
<protein>
    <submittedName>
        <fullName evidence="6">GFA family protein</fullName>
    </submittedName>
</protein>
<proteinExistence type="inferred from homology"/>
<feature type="domain" description="CENP-V/GFA" evidence="5">
    <location>
        <begin position="5"/>
        <end position="112"/>
    </location>
</feature>
<dbReference type="SUPFAM" id="SSF51316">
    <property type="entry name" value="Mss4-like"/>
    <property type="match status" value="1"/>
</dbReference>
<dbReference type="RefSeq" id="WP_003110364.1">
    <property type="nucleotide sequence ID" value="NZ_AP014651.1"/>
</dbReference>
<name>A0A0C6FLA3_PSEAI</name>
<comment type="caution">
    <text evidence="6">The sequence shown here is derived from an EMBL/GenBank/DDBJ whole genome shotgun (WGS) entry which is preliminary data.</text>
</comment>
<keyword evidence="3" id="KW-0862">Zinc</keyword>
<comment type="similarity">
    <text evidence="1">Belongs to the Gfa family.</text>
</comment>
<dbReference type="EMBL" id="WOAD01000016">
    <property type="protein sequence ID" value="MUI37129.1"/>
    <property type="molecule type" value="Genomic_DNA"/>
</dbReference>
<accession>A0A0C6FLA3</accession>
<dbReference type="PANTHER" id="PTHR33337:SF40">
    <property type="entry name" value="CENP-V_GFA DOMAIN-CONTAINING PROTEIN-RELATED"/>
    <property type="match status" value="1"/>
</dbReference>
<dbReference type="Proteomes" id="UP000433532">
    <property type="component" value="Unassembled WGS sequence"/>
</dbReference>
<keyword evidence="4" id="KW-0456">Lyase</keyword>
<evidence type="ECO:0000256" key="4">
    <source>
        <dbReference type="ARBA" id="ARBA00023239"/>
    </source>
</evidence>
<dbReference type="GO" id="GO:0016846">
    <property type="term" value="F:carbon-sulfur lyase activity"/>
    <property type="evidence" value="ECO:0007669"/>
    <property type="project" value="InterPro"/>
</dbReference>